<dbReference type="RefSeq" id="WP_072556603.1">
    <property type="nucleotide sequence ID" value="NZ_CP018155.1"/>
</dbReference>
<dbReference type="Pfam" id="PF09697">
    <property type="entry name" value="Porph_ging"/>
    <property type="match status" value="1"/>
</dbReference>
<dbReference type="Proteomes" id="UP000181898">
    <property type="component" value="Chromosome"/>
</dbReference>
<dbReference type="OrthoDB" id="1068986at2"/>
<sequence length="273" mass="32194">MIKKAIIIFFLYFSITIFSQDKKGVVFYGQKESMGMGSDIGIDYTSVLVFNKDESIYITRNDSLEKGNIREEQTFKDKNNVYMVTKATNKYGFRYYTDFNKDSLYSRGLGFTYVKEKKPKIKWKITKETKKIGNYLCIKAITKFRGRNYTAWYTPKIAIKYGPWKLQGLPGLILEAYDTKKEIYFYFKNLKYPAITSINIAKPVKQPNQIHKKWITLKEYRKFLIDAYLNSINSGRVFAENFNSADTESNVKLQLKDSFIENFEITEFYDKKR</sequence>
<dbReference type="InterPro" id="IPR005901">
    <property type="entry name" value="GLPGLI"/>
</dbReference>
<protein>
    <recommendedName>
        <fullName evidence="3">GLPGLI family protein</fullName>
    </recommendedName>
</protein>
<keyword evidence="2" id="KW-1185">Reference proteome</keyword>
<dbReference type="AlphaFoldDB" id="A0A1L3JLT8"/>
<proteinExistence type="predicted"/>
<evidence type="ECO:0008006" key="3">
    <source>
        <dbReference type="Google" id="ProtNLM"/>
    </source>
</evidence>
<gene>
    <name evidence="1" type="ORF">LPB136_12185</name>
</gene>
<evidence type="ECO:0000313" key="1">
    <source>
        <dbReference type="EMBL" id="APG66081.1"/>
    </source>
</evidence>
<name>A0A1L3JLT8_9FLAO</name>
<dbReference type="EMBL" id="CP018155">
    <property type="protein sequence ID" value="APG66081.1"/>
    <property type="molecule type" value="Genomic_DNA"/>
</dbReference>
<dbReference type="STRING" id="1850252.LPB136_12185"/>
<dbReference type="NCBIfam" id="TIGR01200">
    <property type="entry name" value="GLPGLI"/>
    <property type="match status" value="1"/>
</dbReference>
<dbReference type="KEGG" id="ten:LPB136_12185"/>
<reference evidence="1 2" key="1">
    <citation type="submission" date="2016-11" db="EMBL/GenBank/DDBJ databases">
        <title>Tenacibaculum sp. LPB0136, isolated from marine environment.</title>
        <authorList>
            <person name="Kim E."/>
            <person name="Yi H."/>
        </authorList>
    </citation>
    <scope>NUCLEOTIDE SEQUENCE [LARGE SCALE GENOMIC DNA]</scope>
    <source>
        <strain evidence="1 2">LPB0136</strain>
    </source>
</reference>
<evidence type="ECO:0000313" key="2">
    <source>
        <dbReference type="Proteomes" id="UP000181898"/>
    </source>
</evidence>
<accession>A0A1L3JLT8</accession>
<organism evidence="1 2">
    <name type="scientific">Tenacibaculum todarodis</name>
    <dbReference type="NCBI Taxonomy" id="1850252"/>
    <lineage>
        <taxon>Bacteria</taxon>
        <taxon>Pseudomonadati</taxon>
        <taxon>Bacteroidota</taxon>
        <taxon>Flavobacteriia</taxon>
        <taxon>Flavobacteriales</taxon>
        <taxon>Flavobacteriaceae</taxon>
        <taxon>Tenacibaculum</taxon>
    </lineage>
</organism>